<sequence length="99" mass="11884">KDHCTKCKNSWTSSKYGRVIKTRPEWDIRLYTEVPRGTETYKRIYNQRTATERINNRILNDYGLHRMMIHTKKHYSFMTTMIGICIHLDARYKQAQAEA</sequence>
<organism evidence="1 2">
    <name type="scientific">Schaedlerella arabinosiphila</name>
    <dbReference type="NCBI Taxonomy" id="2044587"/>
    <lineage>
        <taxon>Bacteria</taxon>
        <taxon>Bacillati</taxon>
        <taxon>Bacillota</taxon>
        <taxon>Clostridia</taxon>
        <taxon>Lachnospirales</taxon>
        <taxon>Lachnospiraceae</taxon>
        <taxon>Schaedlerella</taxon>
    </lineage>
</organism>
<dbReference type="RefSeq" id="WP_369123239.1">
    <property type="nucleotide sequence ID" value="NZ_VIRB01000013.1"/>
</dbReference>
<evidence type="ECO:0008006" key="3">
    <source>
        <dbReference type="Google" id="ProtNLM"/>
    </source>
</evidence>
<dbReference type="Proteomes" id="UP000474104">
    <property type="component" value="Unassembled WGS sequence"/>
</dbReference>
<protein>
    <recommendedName>
        <fullName evidence="3">Transposase DDE domain-containing protein</fullName>
    </recommendedName>
</protein>
<dbReference type="EMBL" id="VIRB01000013">
    <property type="protein sequence ID" value="NDO67366.1"/>
    <property type="molecule type" value="Genomic_DNA"/>
</dbReference>
<dbReference type="AlphaFoldDB" id="A0A9X5C485"/>
<accession>A0A9X5C485</accession>
<name>A0A9X5C485_9FIRM</name>
<gene>
    <name evidence="1" type="ORF">FMM80_00900</name>
</gene>
<comment type="caution">
    <text evidence="1">The sequence shown here is derived from an EMBL/GenBank/DDBJ whole genome shotgun (WGS) entry which is preliminary data.</text>
</comment>
<reference evidence="1 2" key="1">
    <citation type="submission" date="2019-07" db="EMBL/GenBank/DDBJ databases">
        <title>Draft genome sequences of 15 bacterial species constituting the stable defined intestinal microbiota of the GM15 gnotobiotic mouse model.</title>
        <authorList>
            <person name="Elie C."/>
            <person name="Mathieu A."/>
            <person name="Saliou A."/>
            <person name="Darnaud M."/>
            <person name="Leulier F."/>
            <person name="Tamellini A."/>
        </authorList>
    </citation>
    <scope>NUCLEOTIDE SEQUENCE [LARGE SCALE GENOMIC DNA]</scope>
    <source>
        <strain evidence="2">ASF 502</strain>
    </source>
</reference>
<evidence type="ECO:0000313" key="1">
    <source>
        <dbReference type="EMBL" id="NDO67366.1"/>
    </source>
</evidence>
<proteinExistence type="predicted"/>
<feature type="non-terminal residue" evidence="1">
    <location>
        <position position="1"/>
    </location>
</feature>
<evidence type="ECO:0000313" key="2">
    <source>
        <dbReference type="Proteomes" id="UP000474104"/>
    </source>
</evidence>